<protein>
    <recommendedName>
        <fullName evidence="5">N-acetylglucosaminyldiphosphoundecaprenol N-acetyl-beta-D-mannosaminyltransferase</fullName>
        <ecNumber evidence="5">2.4.1.187</ecNumber>
    </recommendedName>
    <alternativeName>
        <fullName evidence="5">N-acetylmannosaminyltransferase</fullName>
    </alternativeName>
    <alternativeName>
        <fullName evidence="5">UDP-N-acetylmannosamine transferase</fullName>
    </alternativeName>
    <alternativeName>
        <fullName evidence="5">UDP-N-acetylmannosamine:N-acetylglucosaminyl pyrophosphorylundecaprenol N-acetylmannosaminyltransferase</fullName>
    </alternativeName>
</protein>
<keyword evidence="2 5" id="KW-0808">Transferase</keyword>
<keyword evidence="4 5" id="KW-0961">Cell wall biogenesis/degradation</keyword>
<name>A0ABS3WKG6_9BACL</name>
<dbReference type="NCBIfam" id="TIGR00696">
    <property type="entry name" value="wecG_tagA_cpsF"/>
    <property type="match status" value="1"/>
</dbReference>
<organism evidence="6 7">
    <name type="scientific">Paenibacillus artemisiicola</name>
    <dbReference type="NCBI Taxonomy" id="1172618"/>
    <lineage>
        <taxon>Bacteria</taxon>
        <taxon>Bacillati</taxon>
        <taxon>Bacillota</taxon>
        <taxon>Bacilli</taxon>
        <taxon>Bacillales</taxon>
        <taxon>Paenibacillaceae</taxon>
        <taxon>Paenibacillus</taxon>
    </lineage>
</organism>
<dbReference type="InterPro" id="IPR034714">
    <property type="entry name" value="TagA_TarA"/>
</dbReference>
<dbReference type="RefSeq" id="WP_208851341.1">
    <property type="nucleotide sequence ID" value="NZ_JAGGDJ010000077.1"/>
</dbReference>
<comment type="pathway">
    <text evidence="5">Cell wall biogenesis; teichoic acid biosynthesis.</text>
</comment>
<dbReference type="HAMAP" id="MF_02070">
    <property type="entry name" value="TagA_TarA"/>
    <property type="match status" value="1"/>
</dbReference>
<dbReference type="EC" id="2.4.1.187" evidence="5"/>
<accession>A0ABS3WKG6</accession>
<keyword evidence="1 5" id="KW-0328">Glycosyltransferase</keyword>
<comment type="function">
    <text evidence="5">Catalyzes the conversion of GlcNAc-PP-undecaprenol into ManNAc-GlcNAc-PP-undecaprenol, the first committed lipid intermediate in the de novo synthesis of teichoic acid.</text>
</comment>
<dbReference type="CDD" id="cd06533">
    <property type="entry name" value="Glyco_transf_WecG_TagA"/>
    <property type="match status" value="1"/>
</dbReference>
<evidence type="ECO:0000256" key="4">
    <source>
        <dbReference type="ARBA" id="ARBA00023316"/>
    </source>
</evidence>
<comment type="similarity">
    <text evidence="5">Belongs to the glycosyltransferase 26 family. TagA/TarA subfamily.</text>
</comment>
<comment type="catalytic activity">
    <reaction evidence="5">
        <text>UDP-N-acetyl-alpha-D-mannosamine + N-acetyl-alpha-D-glucosaminyl-di-trans,octa-cis-undecaprenyl diphosphate = N-acetyl-beta-D-mannosaminyl-(1-&gt;4)-N-acetyl-alpha-D-glucosaminyl di-trans,octa-cis-undecaprenyl diphosphate + UDP + H(+)</text>
        <dbReference type="Rhea" id="RHEA:16053"/>
        <dbReference type="ChEBI" id="CHEBI:15378"/>
        <dbReference type="ChEBI" id="CHEBI:58223"/>
        <dbReference type="ChEBI" id="CHEBI:62959"/>
        <dbReference type="ChEBI" id="CHEBI:68623"/>
        <dbReference type="ChEBI" id="CHEBI:132210"/>
        <dbReference type="EC" id="2.4.1.187"/>
    </reaction>
</comment>
<evidence type="ECO:0000256" key="3">
    <source>
        <dbReference type="ARBA" id="ARBA00022944"/>
    </source>
</evidence>
<keyword evidence="3 5" id="KW-0777">Teichoic acid biosynthesis</keyword>
<dbReference type="Pfam" id="PF03808">
    <property type="entry name" value="Glyco_tran_WecG"/>
    <property type="match status" value="1"/>
</dbReference>
<proteinExistence type="inferred from homology"/>
<reference evidence="6 7" key="1">
    <citation type="submission" date="2021-03" db="EMBL/GenBank/DDBJ databases">
        <title>Paenibacillus artemisicola MWE-103 whole genome sequence.</title>
        <authorList>
            <person name="Ham Y.J."/>
        </authorList>
    </citation>
    <scope>NUCLEOTIDE SEQUENCE [LARGE SCALE GENOMIC DNA]</scope>
    <source>
        <strain evidence="6 7">MWE-103</strain>
    </source>
</reference>
<dbReference type="PANTHER" id="PTHR34136">
    <property type="match status" value="1"/>
</dbReference>
<dbReference type="InterPro" id="IPR004629">
    <property type="entry name" value="WecG_TagA_CpsF"/>
</dbReference>
<evidence type="ECO:0000313" key="7">
    <source>
        <dbReference type="Proteomes" id="UP000670947"/>
    </source>
</evidence>
<evidence type="ECO:0000313" key="6">
    <source>
        <dbReference type="EMBL" id="MBO7748819.1"/>
    </source>
</evidence>
<dbReference type="EMBL" id="JAGGDJ010000077">
    <property type="protein sequence ID" value="MBO7748819.1"/>
    <property type="molecule type" value="Genomic_DNA"/>
</dbReference>
<evidence type="ECO:0000256" key="2">
    <source>
        <dbReference type="ARBA" id="ARBA00022679"/>
    </source>
</evidence>
<gene>
    <name evidence="6" type="ORF">I8J29_32075</name>
</gene>
<evidence type="ECO:0000256" key="5">
    <source>
        <dbReference type="HAMAP-Rule" id="MF_02070"/>
    </source>
</evidence>
<sequence length="246" mass="27203">MDSVNILGVTFSKMTLSDTVKLIQAKLAADTRAETKPFHLITANPEIVMAAKGQPELRRIVDEADLVTPDGIGVVLAAKWQGTRIPERVTGYDMLIRLLEGAAANGFSLYVLGADEETNAKAVGIIKAKYPGVEIAGRHNGFFKGDQENEIVADIGRKRPDLLIVALGAPNAEKWIYKHKSRLNAKVAFGVGGSLDVIAGKVKRAPVIWQKLNVEWLYRLLKQPSRWRRQLVLPKFALTILTTRRR</sequence>
<comment type="caution">
    <text evidence="6">The sequence shown here is derived from an EMBL/GenBank/DDBJ whole genome shotgun (WGS) entry which is preliminary data.</text>
</comment>
<dbReference type="Proteomes" id="UP000670947">
    <property type="component" value="Unassembled WGS sequence"/>
</dbReference>
<dbReference type="PANTHER" id="PTHR34136:SF1">
    <property type="entry name" value="UDP-N-ACETYL-D-MANNOSAMINURONIC ACID TRANSFERASE"/>
    <property type="match status" value="1"/>
</dbReference>
<keyword evidence="7" id="KW-1185">Reference proteome</keyword>
<evidence type="ECO:0000256" key="1">
    <source>
        <dbReference type="ARBA" id="ARBA00022676"/>
    </source>
</evidence>